<sequence length="107" mass="11548">MRELGEKAAVCKPGTEPSPEPSHAGTLFLNSRLQNYEKEIPVVWAIQSMEQGPVPSPSPRPASRAQEREKCVAFGKGPCTEARGAERACRHGNEETPQAARARVPAA</sequence>
<name>A0AC59YF56_RANTA</name>
<protein>
    <submittedName>
        <fullName evidence="1">Uncharacterized protein</fullName>
    </submittedName>
</protein>
<gene>
    <name evidence="1" type="ORF">MRATA1EN22A_LOCUS5473</name>
</gene>
<evidence type="ECO:0000313" key="2">
    <source>
        <dbReference type="Proteomes" id="UP001162501"/>
    </source>
</evidence>
<dbReference type="EMBL" id="OX596098">
    <property type="protein sequence ID" value="CAM9647697.1"/>
    <property type="molecule type" value="Genomic_DNA"/>
</dbReference>
<organism evidence="1 2">
    <name type="scientific">Rangifer tarandus platyrhynchus</name>
    <name type="common">Svalbard reindeer</name>
    <dbReference type="NCBI Taxonomy" id="3082113"/>
    <lineage>
        <taxon>Eukaryota</taxon>
        <taxon>Metazoa</taxon>
        <taxon>Chordata</taxon>
        <taxon>Craniata</taxon>
        <taxon>Vertebrata</taxon>
        <taxon>Euteleostomi</taxon>
        <taxon>Mammalia</taxon>
        <taxon>Eutheria</taxon>
        <taxon>Laurasiatheria</taxon>
        <taxon>Artiodactyla</taxon>
        <taxon>Ruminantia</taxon>
        <taxon>Pecora</taxon>
        <taxon>Cervidae</taxon>
        <taxon>Odocoileinae</taxon>
        <taxon>Rangifer</taxon>
    </lineage>
</organism>
<dbReference type="Proteomes" id="UP001162501">
    <property type="component" value="Chromosome 14"/>
</dbReference>
<evidence type="ECO:0000313" key="1">
    <source>
        <dbReference type="EMBL" id="CAM9647697.1"/>
    </source>
</evidence>
<accession>A0AC59YF56</accession>
<proteinExistence type="predicted"/>
<reference evidence="1" key="2">
    <citation type="submission" date="2025-03" db="EMBL/GenBank/DDBJ databases">
        <authorList>
            <consortium name="ELIXIR-Norway"/>
            <consortium name="Elixir Norway"/>
        </authorList>
    </citation>
    <scope>NUCLEOTIDE SEQUENCE</scope>
</reference>
<reference evidence="1" key="1">
    <citation type="submission" date="2023-05" db="EMBL/GenBank/DDBJ databases">
        <authorList>
            <consortium name="ELIXIR-Norway"/>
        </authorList>
    </citation>
    <scope>NUCLEOTIDE SEQUENCE</scope>
</reference>